<dbReference type="InterPro" id="IPR018357">
    <property type="entry name" value="Hexapep_transf_CS"/>
</dbReference>
<keyword evidence="2" id="KW-0677">Repeat</keyword>
<keyword evidence="1" id="KW-0808">Transferase</keyword>
<evidence type="ECO:0000313" key="5">
    <source>
        <dbReference type="EMBL" id="GLR66070.1"/>
    </source>
</evidence>
<evidence type="ECO:0000256" key="2">
    <source>
        <dbReference type="ARBA" id="ARBA00022737"/>
    </source>
</evidence>
<reference evidence="6" key="1">
    <citation type="journal article" date="2019" name="Int. J. Syst. Evol. Microbiol.">
        <title>The Global Catalogue of Microorganisms (GCM) 10K type strain sequencing project: providing services to taxonomists for standard genome sequencing and annotation.</title>
        <authorList>
            <consortium name="The Broad Institute Genomics Platform"/>
            <consortium name="The Broad Institute Genome Sequencing Center for Infectious Disease"/>
            <person name="Wu L."/>
            <person name="Ma J."/>
        </authorList>
    </citation>
    <scope>NUCLEOTIDE SEQUENCE [LARGE SCALE GENOMIC DNA]</scope>
    <source>
        <strain evidence="6">NBRC 112502</strain>
    </source>
</reference>
<organism evidence="5 6">
    <name type="scientific">Acidocella aquatica</name>
    <dbReference type="NCBI Taxonomy" id="1922313"/>
    <lineage>
        <taxon>Bacteria</taxon>
        <taxon>Pseudomonadati</taxon>
        <taxon>Pseudomonadota</taxon>
        <taxon>Alphaproteobacteria</taxon>
        <taxon>Acetobacterales</taxon>
        <taxon>Acidocellaceae</taxon>
        <taxon>Acidocella</taxon>
    </lineage>
</organism>
<dbReference type="Gene3D" id="2.160.10.10">
    <property type="entry name" value="Hexapeptide repeat proteins"/>
    <property type="match status" value="1"/>
</dbReference>
<evidence type="ECO:0000256" key="3">
    <source>
        <dbReference type="ARBA" id="ARBA00023315"/>
    </source>
</evidence>
<feature type="region of interest" description="Disordered" evidence="4">
    <location>
        <begin position="195"/>
        <end position="216"/>
    </location>
</feature>
<name>A0ABQ6A0V1_9PROT</name>
<dbReference type="PANTHER" id="PTHR13061">
    <property type="entry name" value="DYNACTIN SUBUNIT P25"/>
    <property type="match status" value="1"/>
</dbReference>
<sequence length="216" mass="22808">MPCYSFQGLVPVVHPSSFVHPLAALIGDVIIGPGCFIAPGASLRGDFGRIIVEGDSSIQDNCALHSSPGADCIVKRGATVGHCAVLHGCVVEENALIGISAVVLDHAVIGAESLVAALALVKNDVIVPPRSLVAGNPARIIKQFEPWQITWRNDGDGEYQRLAHEMLLGCVEVSPLPQAEPDRARMRSNAIPVRLHGPAARARERRAAAQSGEQPS</sequence>
<evidence type="ECO:0000256" key="4">
    <source>
        <dbReference type="SAM" id="MobiDB-lite"/>
    </source>
</evidence>
<dbReference type="InterPro" id="IPR001451">
    <property type="entry name" value="Hexapep"/>
</dbReference>
<dbReference type="PANTHER" id="PTHR13061:SF29">
    <property type="entry name" value="GAMMA CARBONIC ANHYDRASE-LIKE 1, MITOCHONDRIAL-RELATED"/>
    <property type="match status" value="1"/>
</dbReference>
<dbReference type="Proteomes" id="UP001156641">
    <property type="component" value="Unassembled WGS sequence"/>
</dbReference>
<gene>
    <name evidence="5" type="ORF">GCM10010909_07480</name>
</gene>
<keyword evidence="6" id="KW-1185">Reference proteome</keyword>
<comment type="caution">
    <text evidence="5">The sequence shown here is derived from an EMBL/GenBank/DDBJ whole genome shotgun (WGS) entry which is preliminary data.</text>
</comment>
<evidence type="ECO:0000313" key="6">
    <source>
        <dbReference type="Proteomes" id="UP001156641"/>
    </source>
</evidence>
<protein>
    <submittedName>
        <fullName evidence="5">Phenylacetic acid degradation protein PaaY</fullName>
    </submittedName>
</protein>
<dbReference type="SUPFAM" id="SSF51161">
    <property type="entry name" value="Trimeric LpxA-like enzymes"/>
    <property type="match status" value="1"/>
</dbReference>
<dbReference type="RefSeq" id="WP_284256661.1">
    <property type="nucleotide sequence ID" value="NZ_BSOS01000008.1"/>
</dbReference>
<keyword evidence="3" id="KW-0012">Acyltransferase</keyword>
<dbReference type="InterPro" id="IPR050484">
    <property type="entry name" value="Transf_Hexapept/Carb_Anhydrase"/>
</dbReference>
<evidence type="ECO:0000256" key="1">
    <source>
        <dbReference type="ARBA" id="ARBA00022679"/>
    </source>
</evidence>
<dbReference type="Pfam" id="PF00132">
    <property type="entry name" value="Hexapep"/>
    <property type="match status" value="1"/>
</dbReference>
<dbReference type="EMBL" id="BSOS01000008">
    <property type="protein sequence ID" value="GLR66070.1"/>
    <property type="molecule type" value="Genomic_DNA"/>
</dbReference>
<dbReference type="InterPro" id="IPR011004">
    <property type="entry name" value="Trimer_LpxA-like_sf"/>
</dbReference>
<accession>A0ABQ6A0V1</accession>
<dbReference type="PROSITE" id="PS00101">
    <property type="entry name" value="HEXAPEP_TRANSFERASES"/>
    <property type="match status" value="1"/>
</dbReference>
<proteinExistence type="predicted"/>